<dbReference type="GO" id="GO:0005886">
    <property type="term" value="C:plasma membrane"/>
    <property type="evidence" value="ECO:0007669"/>
    <property type="project" value="UniProtKB-SubCell"/>
</dbReference>
<keyword evidence="2" id="KW-0813">Transport</keyword>
<dbReference type="GO" id="GO:0022857">
    <property type="term" value="F:transmembrane transporter activity"/>
    <property type="evidence" value="ECO:0007669"/>
    <property type="project" value="InterPro"/>
</dbReference>
<dbReference type="OrthoDB" id="5379144at2"/>
<sequence>MDQSKTARSPEDRLGWRLVLLGTFISAIGSGLTLPFLIVYLHSIRHIALLAAGVVVATSGISGLITGAIGGSLGDRLGVGRILTLGLFLSGASTLTLSAVTTLLEAAVVVSVLGIGNSLTWPMLNSIIATQLSSENRPRAYAVRFGALNAGLGVGSVIAGLTVSLHDPRSFEFIYLADGCTTLVFASIVAFGLRGRPGFRSEPANSAQEQRKEGYAEVLRDHRFLAWLSSYALFVLFGYAMIDGGWAAYATVVVHATPQVVGFGFAANTLIIVTSQLGVAKVAVRYRRSHVLGGVGAVWVLCWLMSALADLPRLGRLPIEILLVASLAFFGLGETLLSPVSGSLPNDLAPSRLRARYNALGSTVWSIGTIVGPPIAGFLLGSSHPFSWIVVVTLGSLASGSMGLYLKRILPPELDRPGAYSP</sequence>
<keyword evidence="10" id="KW-1185">Reference proteome</keyword>
<dbReference type="InterPro" id="IPR050171">
    <property type="entry name" value="MFS_Transporters"/>
</dbReference>
<evidence type="ECO:0000256" key="2">
    <source>
        <dbReference type="ARBA" id="ARBA00022448"/>
    </source>
</evidence>
<evidence type="ECO:0000256" key="4">
    <source>
        <dbReference type="ARBA" id="ARBA00022692"/>
    </source>
</evidence>
<feature type="transmembrane region" description="Helical" evidence="7">
    <location>
        <begin position="262"/>
        <end position="284"/>
    </location>
</feature>
<dbReference type="AlphaFoldDB" id="A0A1M4YNG4"/>
<dbReference type="RefSeq" id="WP_143146558.1">
    <property type="nucleotide sequence ID" value="NZ_FQUL01000086.1"/>
</dbReference>
<proteinExistence type="predicted"/>
<feature type="transmembrane region" description="Helical" evidence="7">
    <location>
        <begin position="291"/>
        <end position="309"/>
    </location>
</feature>
<dbReference type="InterPro" id="IPR036259">
    <property type="entry name" value="MFS_trans_sf"/>
</dbReference>
<feature type="transmembrane region" description="Helical" evidence="7">
    <location>
        <begin position="224"/>
        <end position="242"/>
    </location>
</feature>
<reference evidence="10" key="1">
    <citation type="submission" date="2016-11" db="EMBL/GenBank/DDBJ databases">
        <authorList>
            <person name="Varghese N."/>
            <person name="Submissions S."/>
        </authorList>
    </citation>
    <scope>NUCLEOTIDE SEQUENCE [LARGE SCALE GENOMIC DNA]</scope>
    <source>
        <strain evidence="10">DSM 19514</strain>
    </source>
</reference>
<dbReference type="InterPro" id="IPR020846">
    <property type="entry name" value="MFS_dom"/>
</dbReference>
<dbReference type="PANTHER" id="PTHR23517">
    <property type="entry name" value="RESISTANCE PROTEIN MDTM, PUTATIVE-RELATED-RELATED"/>
    <property type="match status" value="1"/>
</dbReference>
<feature type="domain" description="Major facilitator superfamily (MFS) profile" evidence="8">
    <location>
        <begin position="15"/>
        <end position="410"/>
    </location>
</feature>
<feature type="transmembrane region" description="Helical" evidence="7">
    <location>
        <begin position="357"/>
        <end position="380"/>
    </location>
</feature>
<feature type="transmembrane region" description="Helical" evidence="7">
    <location>
        <begin position="18"/>
        <end position="41"/>
    </location>
</feature>
<evidence type="ECO:0000259" key="8">
    <source>
        <dbReference type="PROSITE" id="PS50850"/>
    </source>
</evidence>
<evidence type="ECO:0000313" key="10">
    <source>
        <dbReference type="Proteomes" id="UP000184295"/>
    </source>
</evidence>
<evidence type="ECO:0000256" key="6">
    <source>
        <dbReference type="ARBA" id="ARBA00023136"/>
    </source>
</evidence>
<dbReference type="PROSITE" id="PS50850">
    <property type="entry name" value="MFS"/>
    <property type="match status" value="1"/>
</dbReference>
<dbReference type="Proteomes" id="UP000184295">
    <property type="component" value="Unassembled WGS sequence"/>
</dbReference>
<dbReference type="STRING" id="1121881.SAMN02745225_02379"/>
<feature type="transmembrane region" description="Helical" evidence="7">
    <location>
        <begin position="106"/>
        <end position="129"/>
    </location>
</feature>
<dbReference type="InterPro" id="IPR011701">
    <property type="entry name" value="MFS"/>
</dbReference>
<dbReference type="SUPFAM" id="SSF103473">
    <property type="entry name" value="MFS general substrate transporter"/>
    <property type="match status" value="1"/>
</dbReference>
<feature type="transmembrane region" description="Helical" evidence="7">
    <location>
        <begin position="173"/>
        <end position="193"/>
    </location>
</feature>
<comment type="subcellular location">
    <subcellularLocation>
        <location evidence="1">Cell membrane</location>
        <topology evidence="1">Multi-pass membrane protein</topology>
    </subcellularLocation>
</comment>
<evidence type="ECO:0000256" key="1">
    <source>
        <dbReference type="ARBA" id="ARBA00004651"/>
    </source>
</evidence>
<protein>
    <submittedName>
        <fullName evidence="9">Major Facilitator Superfamily protein</fullName>
    </submittedName>
</protein>
<feature type="transmembrane region" description="Helical" evidence="7">
    <location>
        <begin position="386"/>
        <end position="406"/>
    </location>
</feature>
<name>A0A1M4YNG4_9ACTN</name>
<keyword evidence="3" id="KW-1003">Cell membrane</keyword>
<dbReference type="Pfam" id="PF07690">
    <property type="entry name" value="MFS_1"/>
    <property type="match status" value="1"/>
</dbReference>
<evidence type="ECO:0000256" key="5">
    <source>
        <dbReference type="ARBA" id="ARBA00022989"/>
    </source>
</evidence>
<evidence type="ECO:0000256" key="7">
    <source>
        <dbReference type="SAM" id="Phobius"/>
    </source>
</evidence>
<feature type="transmembrane region" description="Helical" evidence="7">
    <location>
        <begin position="47"/>
        <end position="70"/>
    </location>
</feature>
<dbReference type="Gene3D" id="1.20.1250.20">
    <property type="entry name" value="MFS general substrate transporter like domains"/>
    <property type="match status" value="2"/>
</dbReference>
<dbReference type="EMBL" id="FQUL01000086">
    <property type="protein sequence ID" value="SHF07349.1"/>
    <property type="molecule type" value="Genomic_DNA"/>
</dbReference>
<evidence type="ECO:0000256" key="3">
    <source>
        <dbReference type="ARBA" id="ARBA00022475"/>
    </source>
</evidence>
<organism evidence="9 10">
    <name type="scientific">Ferrithrix thermotolerans DSM 19514</name>
    <dbReference type="NCBI Taxonomy" id="1121881"/>
    <lineage>
        <taxon>Bacteria</taxon>
        <taxon>Bacillati</taxon>
        <taxon>Actinomycetota</taxon>
        <taxon>Acidimicrobiia</taxon>
        <taxon>Acidimicrobiales</taxon>
        <taxon>Acidimicrobiaceae</taxon>
        <taxon>Ferrithrix</taxon>
    </lineage>
</organism>
<evidence type="ECO:0000313" key="9">
    <source>
        <dbReference type="EMBL" id="SHF07349.1"/>
    </source>
</evidence>
<accession>A0A1M4YNG4</accession>
<gene>
    <name evidence="9" type="ORF">SAMN02745225_02379</name>
</gene>
<keyword evidence="4 7" id="KW-0812">Transmembrane</keyword>
<dbReference type="PANTHER" id="PTHR23517:SF2">
    <property type="entry name" value="MULTIDRUG RESISTANCE PROTEIN MDTH"/>
    <property type="match status" value="1"/>
</dbReference>
<feature type="transmembrane region" description="Helical" evidence="7">
    <location>
        <begin position="141"/>
        <end position="161"/>
    </location>
</feature>
<feature type="transmembrane region" description="Helical" evidence="7">
    <location>
        <begin position="82"/>
        <end position="100"/>
    </location>
</feature>
<feature type="transmembrane region" description="Helical" evidence="7">
    <location>
        <begin position="321"/>
        <end position="345"/>
    </location>
</feature>
<keyword evidence="6 7" id="KW-0472">Membrane</keyword>
<keyword evidence="5 7" id="KW-1133">Transmembrane helix</keyword>